<evidence type="ECO:0008006" key="4">
    <source>
        <dbReference type="Google" id="ProtNLM"/>
    </source>
</evidence>
<keyword evidence="3" id="KW-1185">Reference proteome</keyword>
<dbReference type="AlphaFoldDB" id="A0A1Y2HQJ1"/>
<organism evidence="2 3">
    <name type="scientific">Catenaria anguillulae PL171</name>
    <dbReference type="NCBI Taxonomy" id="765915"/>
    <lineage>
        <taxon>Eukaryota</taxon>
        <taxon>Fungi</taxon>
        <taxon>Fungi incertae sedis</taxon>
        <taxon>Blastocladiomycota</taxon>
        <taxon>Blastocladiomycetes</taxon>
        <taxon>Blastocladiales</taxon>
        <taxon>Catenariaceae</taxon>
        <taxon>Catenaria</taxon>
    </lineage>
</organism>
<name>A0A1Y2HQJ1_9FUNG</name>
<dbReference type="SUPFAM" id="SSF52047">
    <property type="entry name" value="RNI-like"/>
    <property type="match status" value="1"/>
</dbReference>
<gene>
    <name evidence="2" type="ORF">BCR44DRAFT_1525306</name>
</gene>
<dbReference type="EMBL" id="MCFL01000015">
    <property type="protein sequence ID" value="ORZ36875.1"/>
    <property type="molecule type" value="Genomic_DNA"/>
</dbReference>
<evidence type="ECO:0000256" key="1">
    <source>
        <dbReference type="SAM" id="MobiDB-lite"/>
    </source>
</evidence>
<dbReference type="Gene3D" id="3.80.10.10">
    <property type="entry name" value="Ribonuclease Inhibitor"/>
    <property type="match status" value="1"/>
</dbReference>
<feature type="compositionally biased region" description="Polar residues" evidence="1">
    <location>
        <begin position="118"/>
        <end position="127"/>
    </location>
</feature>
<feature type="region of interest" description="Disordered" evidence="1">
    <location>
        <begin position="111"/>
        <end position="157"/>
    </location>
</feature>
<protein>
    <recommendedName>
        <fullName evidence="4">F-box domain-containing protein</fullName>
    </recommendedName>
</protein>
<feature type="compositionally biased region" description="Low complexity" evidence="1">
    <location>
        <begin position="136"/>
        <end position="146"/>
    </location>
</feature>
<reference evidence="2 3" key="1">
    <citation type="submission" date="2016-07" db="EMBL/GenBank/DDBJ databases">
        <title>Pervasive Adenine N6-methylation of Active Genes in Fungi.</title>
        <authorList>
            <consortium name="DOE Joint Genome Institute"/>
            <person name="Mondo S.J."/>
            <person name="Dannebaum R.O."/>
            <person name="Kuo R.C."/>
            <person name="Labutti K."/>
            <person name="Haridas S."/>
            <person name="Kuo A."/>
            <person name="Salamov A."/>
            <person name="Ahrendt S.R."/>
            <person name="Lipzen A."/>
            <person name="Sullivan W."/>
            <person name="Andreopoulos W.B."/>
            <person name="Clum A."/>
            <person name="Lindquist E."/>
            <person name="Daum C."/>
            <person name="Ramamoorthy G.K."/>
            <person name="Gryganskyi A."/>
            <person name="Culley D."/>
            <person name="Magnuson J.K."/>
            <person name="James T.Y."/>
            <person name="O'Malley M.A."/>
            <person name="Stajich J.E."/>
            <person name="Spatafora J.W."/>
            <person name="Visel A."/>
            <person name="Grigoriev I.V."/>
        </authorList>
    </citation>
    <scope>NUCLEOTIDE SEQUENCE [LARGE SCALE GENOMIC DNA]</scope>
    <source>
        <strain evidence="2 3">PL171</strain>
    </source>
</reference>
<dbReference type="InterPro" id="IPR036047">
    <property type="entry name" value="F-box-like_dom_sf"/>
</dbReference>
<dbReference type="Proteomes" id="UP000193411">
    <property type="component" value="Unassembled WGS sequence"/>
</dbReference>
<proteinExistence type="predicted"/>
<feature type="region of interest" description="Disordered" evidence="1">
    <location>
        <begin position="661"/>
        <end position="685"/>
    </location>
</feature>
<dbReference type="SUPFAM" id="SSF81383">
    <property type="entry name" value="F-box domain"/>
    <property type="match status" value="1"/>
</dbReference>
<dbReference type="InterPro" id="IPR032675">
    <property type="entry name" value="LRR_dom_sf"/>
</dbReference>
<sequence length="703" mass="75044">MCECRLDRKSSAPWLKPSRPHCWCYGCQTRLSSPSIAFFLLSHPVRGCTHVFTPAAYPKLKLAGDKEPSTSRCDTVDHDSVACARSHITTTASFGSPINIDFGFGGFRRSRDKKSKYSTRGNRTASRSRAPDSELSDSGSESVSSSPPLPSTRGPAAQDHAITARLAATQRILHSLFSLKFDPSTTTAMSSSSSPLPSTGMSLADLPAEILVSIGSLLPPKALVSTRTACKSLYTNLAPVALRNPTVYSTSHLHYTLRLLQDLDCTQALHSITLSDTYLAQASLAHVPLDDPFATRGRPEWAAIDWSRFTSLHTVTVEGVSASRPLRHLASHVLASGPPNVSKITLRFLDLGSLRKLDGFLALAVPCKRLNDVTLNVLGALTHSPSVAGSAATSDAEMDDLPGGDNSDNDEHDTGFDSGYDATSLGSPTLASFPTPLSAAASGTAAATRHSATLVLSRLSTLRLRHCDLSPTALTHILRRCTSLRHLDVHRSLHHEPNDDVRVAARAIVHGIQHLSIKVNPDQLVGVLADLGRLSASLTHVTLAWDADDAVQGDALLALRAAVAGACPRVCRVDLVEEVADASLVKTNAQCMMLKCQGLRRRQSWIRMPVNLSMSAATAGSASAAVTKEALGVRKRRCVPPMAELERLHAGLRRAIEEAVSDEEADVNDAGSDSGHSSADDDSGAGGMFDFGDWAEIAEDLVF</sequence>
<evidence type="ECO:0000313" key="3">
    <source>
        <dbReference type="Proteomes" id="UP000193411"/>
    </source>
</evidence>
<evidence type="ECO:0000313" key="2">
    <source>
        <dbReference type="EMBL" id="ORZ36875.1"/>
    </source>
</evidence>
<feature type="compositionally biased region" description="Acidic residues" evidence="1">
    <location>
        <begin position="396"/>
        <end position="411"/>
    </location>
</feature>
<feature type="region of interest" description="Disordered" evidence="1">
    <location>
        <begin position="387"/>
        <end position="419"/>
    </location>
</feature>
<accession>A0A1Y2HQJ1</accession>
<comment type="caution">
    <text evidence="2">The sequence shown here is derived from an EMBL/GenBank/DDBJ whole genome shotgun (WGS) entry which is preliminary data.</text>
</comment>